<feature type="domain" description="Pirin C-terminal" evidence="6">
    <location>
        <begin position="154"/>
        <end position="248"/>
    </location>
</feature>
<name>A0A7M3SW21_9MICC</name>
<gene>
    <name evidence="7" type="ORF">GMA10_12330</name>
</gene>
<evidence type="ECO:0000313" key="7">
    <source>
        <dbReference type="EMBL" id="MUN55986.1"/>
    </source>
</evidence>
<organism evidence="7 8">
    <name type="scientific">Rothia koreensis</name>
    <dbReference type="NCBI Taxonomy" id="592378"/>
    <lineage>
        <taxon>Bacteria</taxon>
        <taxon>Bacillati</taxon>
        <taxon>Actinomycetota</taxon>
        <taxon>Actinomycetes</taxon>
        <taxon>Micrococcales</taxon>
        <taxon>Micrococcaceae</taxon>
        <taxon>Rothia</taxon>
    </lineage>
</organism>
<evidence type="ECO:0000256" key="2">
    <source>
        <dbReference type="PIRSR" id="PIRSR006232-1"/>
    </source>
</evidence>
<feature type="binding site" evidence="2">
    <location>
        <position position="84"/>
    </location>
    <ligand>
        <name>Fe cation</name>
        <dbReference type="ChEBI" id="CHEBI:24875"/>
    </ligand>
</feature>
<protein>
    <submittedName>
        <fullName evidence="7">Pirin family protein</fullName>
    </submittedName>
</protein>
<dbReference type="AlphaFoldDB" id="A0A7M3SW21"/>
<dbReference type="GO" id="GO:0046872">
    <property type="term" value="F:metal ion binding"/>
    <property type="evidence" value="ECO:0007669"/>
    <property type="project" value="UniProtKB-KW"/>
</dbReference>
<evidence type="ECO:0000256" key="4">
    <source>
        <dbReference type="SAM" id="MobiDB-lite"/>
    </source>
</evidence>
<dbReference type="Pfam" id="PF02678">
    <property type="entry name" value="Pirin"/>
    <property type="match status" value="1"/>
</dbReference>
<dbReference type="InterPro" id="IPR014710">
    <property type="entry name" value="RmlC-like_jellyroll"/>
</dbReference>
<comment type="similarity">
    <text evidence="1 3">Belongs to the pirin family.</text>
</comment>
<dbReference type="CDD" id="cd02247">
    <property type="entry name" value="cupin_pirin_C"/>
    <property type="match status" value="1"/>
</dbReference>
<accession>A0A7M3SW21</accession>
<feature type="binding site" evidence="2">
    <location>
        <position position="42"/>
    </location>
    <ligand>
        <name>Fe cation</name>
        <dbReference type="ChEBI" id="CHEBI:24875"/>
    </ligand>
</feature>
<keyword evidence="8" id="KW-1185">Reference proteome</keyword>
<comment type="caution">
    <text evidence="7">The sequence shown here is derived from an EMBL/GenBank/DDBJ whole genome shotgun (WGS) entry which is preliminary data.</text>
</comment>
<comment type="cofactor">
    <cofactor evidence="2">
        <name>Fe cation</name>
        <dbReference type="ChEBI" id="CHEBI:24875"/>
    </cofactor>
    <text evidence="2">Binds 1 Fe cation per subunit.</text>
</comment>
<dbReference type="PIRSF" id="PIRSF006232">
    <property type="entry name" value="Pirin"/>
    <property type="match status" value="1"/>
</dbReference>
<feature type="compositionally biased region" description="Pro residues" evidence="4">
    <location>
        <begin position="285"/>
        <end position="295"/>
    </location>
</feature>
<keyword evidence="2" id="KW-0479">Metal-binding</keyword>
<feature type="binding site" evidence="2">
    <location>
        <position position="40"/>
    </location>
    <ligand>
        <name>Fe cation</name>
        <dbReference type="ChEBI" id="CHEBI:24875"/>
    </ligand>
</feature>
<sequence length="305" mass="32897">MTVRRALPQRARSLIGAWCFVDSFGPDDVARTGGMSVARHPHTGLATVSWLFDGAIDHLDSAGHWATVRPGEVNLMNAGRGITHSEFSSAETTTLHGLQLWYALPDAARFSEPGLESYRPETIRGEGYEAEVFLGSLLGQTSPVRTAIALTGAELRLDPHATIDLAVPEEHEHGLVQVGGAVSVHGVPVPEDAIGFVPTGHRSIRISAGADPAVALLLGGEPLNEQIVMWWNFVGRSHEEIVEWRNRYMREMGFGSEEGRVSSDSPDAADASVESARLQFGHFPPNTPAPLPAPAIPKTRLKQRG</sequence>
<dbReference type="InterPro" id="IPR003829">
    <property type="entry name" value="Pirin_N_dom"/>
</dbReference>
<dbReference type="PANTHER" id="PTHR13903">
    <property type="entry name" value="PIRIN-RELATED"/>
    <property type="match status" value="1"/>
</dbReference>
<feature type="region of interest" description="Disordered" evidence="4">
    <location>
        <begin position="256"/>
        <end position="305"/>
    </location>
</feature>
<evidence type="ECO:0000256" key="3">
    <source>
        <dbReference type="RuleBase" id="RU003457"/>
    </source>
</evidence>
<dbReference type="Pfam" id="PF05726">
    <property type="entry name" value="Pirin_C"/>
    <property type="match status" value="1"/>
</dbReference>
<feature type="domain" description="Pirin N-terminal" evidence="5">
    <location>
        <begin position="3"/>
        <end position="101"/>
    </location>
</feature>
<dbReference type="SUPFAM" id="SSF51182">
    <property type="entry name" value="RmlC-like cupins"/>
    <property type="match status" value="1"/>
</dbReference>
<dbReference type="OrthoDB" id="9780903at2"/>
<keyword evidence="2" id="KW-0408">Iron</keyword>
<dbReference type="InterPro" id="IPR011051">
    <property type="entry name" value="RmlC_Cupin_sf"/>
</dbReference>
<evidence type="ECO:0000256" key="1">
    <source>
        <dbReference type="ARBA" id="ARBA00008416"/>
    </source>
</evidence>
<dbReference type="EMBL" id="WOGT01000011">
    <property type="protein sequence ID" value="MUN55986.1"/>
    <property type="molecule type" value="Genomic_DNA"/>
</dbReference>
<feature type="compositionally biased region" description="Low complexity" evidence="4">
    <location>
        <begin position="262"/>
        <end position="276"/>
    </location>
</feature>
<evidence type="ECO:0000313" key="8">
    <source>
        <dbReference type="Proteomes" id="UP000462152"/>
    </source>
</evidence>
<feature type="binding site" evidence="2">
    <location>
        <position position="86"/>
    </location>
    <ligand>
        <name>Fe cation</name>
        <dbReference type="ChEBI" id="CHEBI:24875"/>
    </ligand>
</feature>
<dbReference type="Gene3D" id="2.60.120.10">
    <property type="entry name" value="Jelly Rolls"/>
    <property type="match status" value="2"/>
</dbReference>
<proteinExistence type="inferred from homology"/>
<reference evidence="7 8" key="1">
    <citation type="submission" date="2019-12" db="EMBL/GenBank/DDBJ databases">
        <authorList>
            <person name="Li J."/>
            <person name="Shi Y."/>
            <person name="Xu G."/>
            <person name="Xiao D."/>
            <person name="Ran X."/>
        </authorList>
    </citation>
    <scope>NUCLEOTIDE SEQUENCE [LARGE SCALE GENOMIC DNA]</scope>
    <source>
        <strain evidence="7 8">JCM 15915</strain>
    </source>
</reference>
<dbReference type="InterPro" id="IPR012093">
    <property type="entry name" value="Pirin"/>
</dbReference>
<dbReference type="PANTHER" id="PTHR13903:SF8">
    <property type="entry name" value="PIRIN"/>
    <property type="match status" value="1"/>
</dbReference>
<dbReference type="InterPro" id="IPR008778">
    <property type="entry name" value="Pirin_C_dom"/>
</dbReference>
<dbReference type="Proteomes" id="UP000462152">
    <property type="component" value="Unassembled WGS sequence"/>
</dbReference>
<evidence type="ECO:0000259" key="5">
    <source>
        <dbReference type="Pfam" id="PF02678"/>
    </source>
</evidence>
<evidence type="ECO:0000259" key="6">
    <source>
        <dbReference type="Pfam" id="PF05726"/>
    </source>
</evidence>